<protein>
    <submittedName>
        <fullName evidence="5">Oidioi.mRNA.OKI2018_I69.XSR.g15945.t1.cds</fullName>
    </submittedName>
</protein>
<accession>A0ABN7SEH0</accession>
<dbReference type="Proteomes" id="UP001158576">
    <property type="component" value="Chromosome XSR"/>
</dbReference>
<evidence type="ECO:0000259" key="4">
    <source>
        <dbReference type="PROSITE" id="PS50106"/>
    </source>
</evidence>
<proteinExistence type="predicted"/>
<organism evidence="5 6">
    <name type="scientific">Oikopleura dioica</name>
    <name type="common">Tunicate</name>
    <dbReference type="NCBI Taxonomy" id="34765"/>
    <lineage>
        <taxon>Eukaryota</taxon>
        <taxon>Metazoa</taxon>
        <taxon>Chordata</taxon>
        <taxon>Tunicata</taxon>
        <taxon>Appendicularia</taxon>
        <taxon>Copelata</taxon>
        <taxon>Oikopleuridae</taxon>
        <taxon>Oikopleura</taxon>
    </lineage>
</organism>
<dbReference type="SMART" id="SM00228">
    <property type="entry name" value="PDZ"/>
    <property type="match status" value="1"/>
</dbReference>
<keyword evidence="2" id="KW-0677">Repeat</keyword>
<feature type="domain" description="PDZ" evidence="4">
    <location>
        <begin position="10"/>
        <end position="89"/>
    </location>
</feature>
<keyword evidence="6" id="KW-1185">Reference proteome</keyword>
<dbReference type="SUPFAM" id="SSF50156">
    <property type="entry name" value="PDZ domain-like"/>
    <property type="match status" value="1"/>
</dbReference>
<gene>
    <name evidence="5" type="ORF">OKIOD_LOCUS7503</name>
</gene>
<dbReference type="Pfam" id="PF00595">
    <property type="entry name" value="PDZ"/>
    <property type="match status" value="1"/>
</dbReference>
<reference evidence="5 6" key="1">
    <citation type="submission" date="2021-04" db="EMBL/GenBank/DDBJ databases">
        <authorList>
            <person name="Bliznina A."/>
        </authorList>
    </citation>
    <scope>NUCLEOTIDE SEQUENCE [LARGE SCALE GENOMIC DNA]</scope>
</reference>
<comment type="subcellular location">
    <subcellularLocation>
        <location evidence="1">Cell projection</location>
    </subcellularLocation>
</comment>
<dbReference type="PANTHER" id="PTHR23116">
    <property type="entry name" value="PDZ DOMAIN CONTAINING WHIRLIN AND HARMONIN-RELATED"/>
    <property type="match status" value="1"/>
</dbReference>
<dbReference type="Gene3D" id="2.30.42.10">
    <property type="match status" value="1"/>
</dbReference>
<dbReference type="InterPro" id="IPR036034">
    <property type="entry name" value="PDZ_sf"/>
</dbReference>
<keyword evidence="3" id="KW-0966">Cell projection</keyword>
<dbReference type="InterPro" id="IPR001478">
    <property type="entry name" value="PDZ"/>
</dbReference>
<evidence type="ECO:0000256" key="1">
    <source>
        <dbReference type="ARBA" id="ARBA00004316"/>
    </source>
</evidence>
<evidence type="ECO:0000313" key="5">
    <source>
        <dbReference type="EMBL" id="CAG5098754.1"/>
    </source>
</evidence>
<evidence type="ECO:0000256" key="3">
    <source>
        <dbReference type="ARBA" id="ARBA00023273"/>
    </source>
</evidence>
<evidence type="ECO:0000313" key="6">
    <source>
        <dbReference type="Proteomes" id="UP001158576"/>
    </source>
</evidence>
<dbReference type="InterPro" id="IPR051844">
    <property type="entry name" value="USH2_Complex_Protein"/>
</dbReference>
<dbReference type="PANTHER" id="PTHR23116:SF29">
    <property type="entry name" value="PDZ DOMAIN-CONTAINING PROTEIN 7"/>
    <property type="match status" value="1"/>
</dbReference>
<dbReference type="PROSITE" id="PS50106">
    <property type="entry name" value="PDZ"/>
    <property type="match status" value="1"/>
</dbReference>
<evidence type="ECO:0000256" key="2">
    <source>
        <dbReference type="ARBA" id="ARBA00022737"/>
    </source>
</evidence>
<name>A0ABN7SEH0_OIKDI</name>
<sequence length="113" mass="12340">MSAFEVACWEYEINKQNGKFGIEIFGGIDKDPAQNPYSKNGDKGVYIIKIEPGSAAEIGGLKVGDQIYEANGFDYTMVTFAQAVRRIQRKDTLRLKIGRADTSPGSTTTSGLL</sequence>
<dbReference type="EMBL" id="OU015569">
    <property type="protein sequence ID" value="CAG5098754.1"/>
    <property type="molecule type" value="Genomic_DNA"/>
</dbReference>